<evidence type="ECO:0000313" key="1">
    <source>
        <dbReference type="EMBL" id="NNH05111.1"/>
    </source>
</evidence>
<gene>
    <name evidence="1" type="ORF">HLA99_14785</name>
</gene>
<organism evidence="1 2">
    <name type="scientific">Microbacterium ulmi</name>
    <dbReference type="NCBI Taxonomy" id="179095"/>
    <lineage>
        <taxon>Bacteria</taxon>
        <taxon>Bacillati</taxon>
        <taxon>Actinomycetota</taxon>
        <taxon>Actinomycetes</taxon>
        <taxon>Micrococcales</taxon>
        <taxon>Microbacteriaceae</taxon>
        <taxon>Microbacterium</taxon>
    </lineage>
</organism>
<protein>
    <submittedName>
        <fullName evidence="1">Uncharacterized protein</fullName>
    </submittedName>
</protein>
<dbReference type="EMBL" id="JABEMB010000033">
    <property type="protein sequence ID" value="NNH05111.1"/>
    <property type="molecule type" value="Genomic_DNA"/>
</dbReference>
<sequence length="133" mass="15536">MDYHDHPRTAAEWQQRRRMQDRYLAERSSRRERVTLPDGRRVIRLMPEWGVTWPLWESFTDAHLLDAADLGLSDELSEALRAWNAEWNDRSETEPLRDRAAWLAEGRRLHAALQAEVAAFAEVRPEFGGEGEP</sequence>
<dbReference type="AlphaFoldDB" id="A0A7Y2Q027"/>
<dbReference type="Proteomes" id="UP000543598">
    <property type="component" value="Unassembled WGS sequence"/>
</dbReference>
<proteinExistence type="predicted"/>
<comment type="caution">
    <text evidence="1">The sequence shown here is derived from an EMBL/GenBank/DDBJ whole genome shotgun (WGS) entry which is preliminary data.</text>
</comment>
<keyword evidence="2" id="KW-1185">Reference proteome</keyword>
<reference evidence="1 2" key="1">
    <citation type="submission" date="2020-05" db="EMBL/GenBank/DDBJ databases">
        <title>MicrobeNet Type strains.</title>
        <authorList>
            <person name="Nicholson A.C."/>
        </authorList>
    </citation>
    <scope>NUCLEOTIDE SEQUENCE [LARGE SCALE GENOMIC DNA]</scope>
    <source>
        <strain evidence="1 2">JCM 14282</strain>
    </source>
</reference>
<accession>A0A7Y2Q027</accession>
<name>A0A7Y2Q027_9MICO</name>
<evidence type="ECO:0000313" key="2">
    <source>
        <dbReference type="Proteomes" id="UP000543598"/>
    </source>
</evidence>